<organism evidence="7 8">
    <name type="scientific">Rhabdobacter roseus</name>
    <dbReference type="NCBI Taxonomy" id="1655419"/>
    <lineage>
        <taxon>Bacteria</taxon>
        <taxon>Pseudomonadati</taxon>
        <taxon>Bacteroidota</taxon>
        <taxon>Cytophagia</taxon>
        <taxon>Cytophagales</taxon>
        <taxon>Cytophagaceae</taxon>
        <taxon>Rhabdobacter</taxon>
    </lineage>
</organism>
<dbReference type="InterPro" id="IPR013740">
    <property type="entry name" value="Redoxin"/>
</dbReference>
<keyword evidence="2" id="KW-0201">Cytochrome c-type biogenesis</keyword>
<keyword evidence="3" id="KW-1015">Disulfide bond</keyword>
<dbReference type="GO" id="GO:0017004">
    <property type="term" value="P:cytochrome complex assembly"/>
    <property type="evidence" value="ECO:0007669"/>
    <property type="project" value="UniProtKB-KW"/>
</dbReference>
<evidence type="ECO:0000313" key="8">
    <source>
        <dbReference type="Proteomes" id="UP000557307"/>
    </source>
</evidence>
<evidence type="ECO:0000256" key="1">
    <source>
        <dbReference type="ARBA" id="ARBA00004196"/>
    </source>
</evidence>
<dbReference type="Pfam" id="PF08534">
    <property type="entry name" value="Redoxin"/>
    <property type="match status" value="1"/>
</dbReference>
<evidence type="ECO:0000313" key="7">
    <source>
        <dbReference type="EMBL" id="MBB5284117.1"/>
    </source>
</evidence>
<keyword evidence="8" id="KW-1185">Reference proteome</keyword>
<dbReference type="PANTHER" id="PTHR42852:SF6">
    <property type="entry name" value="THIOL:DISULFIDE INTERCHANGE PROTEIN DSBE"/>
    <property type="match status" value="1"/>
</dbReference>
<evidence type="ECO:0000256" key="2">
    <source>
        <dbReference type="ARBA" id="ARBA00022748"/>
    </source>
</evidence>
<name>A0A840TQX4_9BACT</name>
<dbReference type="EMBL" id="JACHGF010000003">
    <property type="protein sequence ID" value="MBB5284117.1"/>
    <property type="molecule type" value="Genomic_DNA"/>
</dbReference>
<dbReference type="GO" id="GO:0016853">
    <property type="term" value="F:isomerase activity"/>
    <property type="evidence" value="ECO:0007669"/>
    <property type="project" value="UniProtKB-KW"/>
</dbReference>
<keyword evidence="7" id="KW-0413">Isomerase</keyword>
<dbReference type="InterPro" id="IPR013766">
    <property type="entry name" value="Thioredoxin_domain"/>
</dbReference>
<protein>
    <submittedName>
        <fullName evidence="7">Thiol-disulfide isomerase/thioredoxin</fullName>
    </submittedName>
</protein>
<dbReference type="SUPFAM" id="SSF52833">
    <property type="entry name" value="Thioredoxin-like"/>
    <property type="match status" value="1"/>
</dbReference>
<reference evidence="7 8" key="1">
    <citation type="submission" date="2020-08" db="EMBL/GenBank/DDBJ databases">
        <title>Genomic Encyclopedia of Type Strains, Phase IV (KMG-IV): sequencing the most valuable type-strain genomes for metagenomic binning, comparative biology and taxonomic classification.</title>
        <authorList>
            <person name="Goeker M."/>
        </authorList>
    </citation>
    <scope>NUCLEOTIDE SEQUENCE [LARGE SCALE GENOMIC DNA]</scope>
    <source>
        <strain evidence="7 8">DSM 105074</strain>
    </source>
</reference>
<feature type="signal peptide" evidence="5">
    <location>
        <begin position="1"/>
        <end position="18"/>
    </location>
</feature>
<dbReference type="GO" id="GO:0030313">
    <property type="term" value="C:cell envelope"/>
    <property type="evidence" value="ECO:0007669"/>
    <property type="project" value="UniProtKB-SubCell"/>
</dbReference>
<accession>A0A840TQX4</accession>
<dbReference type="InterPro" id="IPR036249">
    <property type="entry name" value="Thioredoxin-like_sf"/>
</dbReference>
<dbReference type="AlphaFoldDB" id="A0A840TQX4"/>
<dbReference type="RefSeq" id="WP_184174079.1">
    <property type="nucleotide sequence ID" value="NZ_JACHGF010000003.1"/>
</dbReference>
<dbReference type="Gene3D" id="3.40.30.10">
    <property type="entry name" value="Glutaredoxin"/>
    <property type="match status" value="1"/>
</dbReference>
<evidence type="ECO:0000256" key="3">
    <source>
        <dbReference type="ARBA" id="ARBA00023157"/>
    </source>
</evidence>
<sequence>MRLLLLGIALGAVTVARAQMTLSGQVLSSPPGTFLVVNVPYDCWYYPANSVEIKTDAQGQFSLEVPVTKPQTIFLDYAGTRLHLYAEPGRSLSVRLNAQDSLKTTDFGGTLGQENELRRRLGLTFSRLEPQTWTDTLTAPDEILATIQQNQRAALGQLESTSSTLSGTFRRITAAEIRFFATSKLWDLIWKNGVWAGRNLSRHGQEAWRGTLVEAHRGLDLSDTLALESYHYQTTLAYYPRYLEYQAATREEFRQLAETIFKKPFAEVNQDVRQKGRRYWEYTALHYGLRGRALESALAAFLVHGIYQGDLEYLQEAYDDFTRRFPHSSYRAEVETHMKPYLASVAQAQQDMPGISFVPESPQVPSLDSILARHRGRVVYIDLWGTWCGPCRAEFAHNPKLKERFQGQPVDFVYVAVEHSPQPEKRWRETIAFYQLTGEHLLAGKELEKYLREMYAPTGTFQFPSYILVDKNGRIVTIQARRPSDQEALYQQIEQLL</sequence>
<evidence type="ECO:0000256" key="5">
    <source>
        <dbReference type="SAM" id="SignalP"/>
    </source>
</evidence>
<proteinExistence type="predicted"/>
<evidence type="ECO:0000259" key="6">
    <source>
        <dbReference type="PROSITE" id="PS51352"/>
    </source>
</evidence>
<keyword evidence="5" id="KW-0732">Signal</keyword>
<dbReference type="GO" id="GO:0016491">
    <property type="term" value="F:oxidoreductase activity"/>
    <property type="evidence" value="ECO:0007669"/>
    <property type="project" value="InterPro"/>
</dbReference>
<feature type="chain" id="PRO_5032503203" evidence="5">
    <location>
        <begin position="19"/>
        <end position="497"/>
    </location>
</feature>
<feature type="domain" description="Thioredoxin" evidence="6">
    <location>
        <begin position="346"/>
        <end position="497"/>
    </location>
</feature>
<comment type="caution">
    <text evidence="7">The sequence shown here is derived from an EMBL/GenBank/DDBJ whole genome shotgun (WGS) entry which is preliminary data.</text>
</comment>
<dbReference type="PROSITE" id="PS51352">
    <property type="entry name" value="THIOREDOXIN_2"/>
    <property type="match status" value="1"/>
</dbReference>
<comment type="subcellular location">
    <subcellularLocation>
        <location evidence="1">Cell envelope</location>
    </subcellularLocation>
</comment>
<keyword evidence="4" id="KW-0676">Redox-active center</keyword>
<evidence type="ECO:0000256" key="4">
    <source>
        <dbReference type="ARBA" id="ARBA00023284"/>
    </source>
</evidence>
<dbReference type="Proteomes" id="UP000557307">
    <property type="component" value="Unassembled WGS sequence"/>
</dbReference>
<dbReference type="InterPro" id="IPR050553">
    <property type="entry name" value="Thioredoxin_ResA/DsbE_sf"/>
</dbReference>
<gene>
    <name evidence="7" type="ORF">HNQ92_002260</name>
</gene>
<dbReference type="PANTHER" id="PTHR42852">
    <property type="entry name" value="THIOL:DISULFIDE INTERCHANGE PROTEIN DSBE"/>
    <property type="match status" value="1"/>
</dbReference>
<dbReference type="CDD" id="cd02966">
    <property type="entry name" value="TlpA_like_family"/>
    <property type="match status" value="1"/>
</dbReference>